<organism evidence="1 2">
    <name type="scientific">Bacillus subtilis subsp. subtilis</name>
    <dbReference type="NCBI Taxonomy" id="135461"/>
    <lineage>
        <taxon>Bacteria</taxon>
        <taxon>Bacillati</taxon>
        <taxon>Bacillota</taxon>
        <taxon>Bacilli</taxon>
        <taxon>Bacillales</taxon>
        <taxon>Bacillaceae</taxon>
        <taxon>Bacillus</taxon>
    </lineage>
</organism>
<name>A0ABD3ZMJ1_BACIU</name>
<dbReference type="Proteomes" id="UP000031970">
    <property type="component" value="Unassembled WGS sequence"/>
</dbReference>
<accession>A0ABD3ZMJ1</accession>
<sequence length="75" mass="8971">MKGRGDEKKELSKDECQTYQGNACESEGCSRPVTHLCQYRKKWSRDMKPIKFKPLLMPLRHMIYSMRKKMETFKP</sequence>
<dbReference type="EMBL" id="JSXS01000167">
    <property type="protein sequence ID" value="KIL29400.1"/>
    <property type="molecule type" value="Genomic_DNA"/>
</dbReference>
<dbReference type="AlphaFoldDB" id="A0ABD3ZMJ1"/>
<gene>
    <name evidence="1" type="ORF">B4067_0390</name>
</gene>
<reference evidence="1 2" key="1">
    <citation type="submission" date="2014-11" db="EMBL/GenBank/DDBJ databases">
        <title>Draft Genome Sequences of Nine Bacillus subtilis Strains that Form Spores with High Heat-Resistance.</title>
        <authorList>
            <person name="Krawcyk A.O."/>
            <person name="Berendsen E.M."/>
            <person name="de Jong A."/>
            <person name="Holsappel S."/>
            <person name="Eijlander R.T."/>
            <person name="Wells-Bennik M."/>
            <person name="Kuipers O.P."/>
        </authorList>
    </citation>
    <scope>NUCLEOTIDE SEQUENCE [LARGE SCALE GENOMIC DNA]</scope>
    <source>
        <strain evidence="1 2">B4067</strain>
    </source>
</reference>
<evidence type="ECO:0000313" key="1">
    <source>
        <dbReference type="EMBL" id="KIL29400.1"/>
    </source>
</evidence>
<evidence type="ECO:0000313" key="2">
    <source>
        <dbReference type="Proteomes" id="UP000031970"/>
    </source>
</evidence>
<protein>
    <submittedName>
        <fullName evidence="1">Uncharacterized protein</fullName>
    </submittedName>
</protein>
<comment type="caution">
    <text evidence="1">The sequence shown here is derived from an EMBL/GenBank/DDBJ whole genome shotgun (WGS) entry which is preliminary data.</text>
</comment>
<proteinExistence type="predicted"/>